<proteinExistence type="inferred from homology"/>
<dbReference type="InterPro" id="IPR004572">
    <property type="entry name" value="Protoporphyrinogen_oxidase"/>
</dbReference>
<evidence type="ECO:0000256" key="12">
    <source>
        <dbReference type="RuleBase" id="RU364052"/>
    </source>
</evidence>
<dbReference type="UniPathway" id="UPA00252"/>
<evidence type="ECO:0000259" key="14">
    <source>
        <dbReference type="Pfam" id="PF01593"/>
    </source>
</evidence>
<feature type="compositionally biased region" description="Low complexity" evidence="13">
    <location>
        <begin position="13"/>
        <end position="22"/>
    </location>
</feature>
<evidence type="ECO:0000256" key="1">
    <source>
        <dbReference type="ARBA" id="ARBA00001755"/>
    </source>
</evidence>
<evidence type="ECO:0000256" key="13">
    <source>
        <dbReference type="SAM" id="MobiDB-lite"/>
    </source>
</evidence>
<evidence type="ECO:0000256" key="11">
    <source>
        <dbReference type="ARBA" id="ARBA00023133"/>
    </source>
</evidence>
<dbReference type="InterPro" id="IPR036188">
    <property type="entry name" value="FAD/NAD-bd_sf"/>
</dbReference>
<keyword evidence="12" id="KW-0963">Cytoplasm</keyword>
<dbReference type="AlphaFoldDB" id="A0A849ABK6"/>
<evidence type="ECO:0000313" key="15">
    <source>
        <dbReference type="EMBL" id="NNG36531.1"/>
    </source>
</evidence>
<keyword evidence="16" id="KW-1185">Reference proteome</keyword>
<protein>
    <recommendedName>
        <fullName evidence="7 12">Coproporphyrinogen III oxidase</fullName>
        <ecNumber evidence="6 12">1.3.3.15</ecNumber>
    </recommendedName>
</protein>
<evidence type="ECO:0000256" key="6">
    <source>
        <dbReference type="ARBA" id="ARBA00012402"/>
    </source>
</evidence>
<dbReference type="Gene3D" id="3.50.50.60">
    <property type="entry name" value="FAD/NAD(P)-binding domain"/>
    <property type="match status" value="1"/>
</dbReference>
<dbReference type="GO" id="GO:0005737">
    <property type="term" value="C:cytoplasm"/>
    <property type="evidence" value="ECO:0007669"/>
    <property type="project" value="UniProtKB-SubCell"/>
</dbReference>
<comment type="subcellular location">
    <subcellularLocation>
        <location evidence="12">Cytoplasm</location>
    </subcellularLocation>
</comment>
<keyword evidence="9 12" id="KW-0274">FAD</keyword>
<dbReference type="PANTHER" id="PTHR42923:SF3">
    <property type="entry name" value="PROTOPORPHYRINOGEN OXIDASE"/>
    <property type="match status" value="1"/>
</dbReference>
<dbReference type="InterPro" id="IPR050464">
    <property type="entry name" value="Zeta_carotene_desat/Oxidored"/>
</dbReference>
<comment type="similarity">
    <text evidence="5 12">Belongs to the protoporphyrinogen/coproporphyrinogen oxidase family. Coproporphyrinogen III oxidase subfamily.</text>
</comment>
<accession>A0A849ABK6</accession>
<comment type="cofactor">
    <cofactor evidence="2 12">
        <name>FAD</name>
        <dbReference type="ChEBI" id="CHEBI:57692"/>
    </cofactor>
</comment>
<evidence type="ECO:0000256" key="5">
    <source>
        <dbReference type="ARBA" id="ARBA00008310"/>
    </source>
</evidence>
<dbReference type="NCBIfam" id="TIGR00562">
    <property type="entry name" value="proto_IX_ox"/>
    <property type="match status" value="1"/>
</dbReference>
<comment type="catalytic activity">
    <reaction evidence="1">
        <text>coproporphyrinogen III + 3 O2 = coproporphyrin III + 3 H2O2</text>
        <dbReference type="Rhea" id="RHEA:43436"/>
        <dbReference type="ChEBI" id="CHEBI:15379"/>
        <dbReference type="ChEBI" id="CHEBI:16240"/>
        <dbReference type="ChEBI" id="CHEBI:57309"/>
        <dbReference type="ChEBI" id="CHEBI:131725"/>
        <dbReference type="EC" id="1.3.3.15"/>
    </reaction>
    <physiologicalReaction direction="left-to-right" evidence="1">
        <dbReference type="Rhea" id="RHEA:43437"/>
    </physiologicalReaction>
</comment>
<dbReference type="Proteomes" id="UP000562984">
    <property type="component" value="Unassembled WGS sequence"/>
</dbReference>
<dbReference type="EC" id="1.3.3.15" evidence="6 12"/>
<evidence type="ECO:0000313" key="16">
    <source>
        <dbReference type="Proteomes" id="UP000562984"/>
    </source>
</evidence>
<keyword evidence="11 12" id="KW-0350">Heme biosynthesis</keyword>
<evidence type="ECO:0000256" key="9">
    <source>
        <dbReference type="ARBA" id="ARBA00022827"/>
    </source>
</evidence>
<dbReference type="Pfam" id="PF01593">
    <property type="entry name" value="Amino_oxidase"/>
    <property type="match status" value="1"/>
</dbReference>
<organism evidence="15 16">
    <name type="scientific">Nakamurella aerolata</name>
    <dbReference type="NCBI Taxonomy" id="1656892"/>
    <lineage>
        <taxon>Bacteria</taxon>
        <taxon>Bacillati</taxon>
        <taxon>Actinomycetota</taxon>
        <taxon>Actinomycetes</taxon>
        <taxon>Nakamurellales</taxon>
        <taxon>Nakamurellaceae</taxon>
        <taxon>Nakamurella</taxon>
    </lineage>
</organism>
<sequence>MTDRSAADPLTAAPPGGSAGRPPAVVVGGGIAGLLAAYRLARKGFRPLLLEARDQLGGPVSSHRLAGLELDAGAESFATARPAVAELLTDIGLADQIVSPAPGRAFVHHPDGAWPLPDRALLGIPADLSARDVRAVLGDDAAAEAAARDAVPAPRSVAGLPSTLGPLVRLRMGEAVLHRLVRPVVAGVYATDPEQLDVNTVAPGLLEQLAATGSLAGAVGRLRPAGAPGAAVAGLDGGMWTLTRRLAELVTAAGGDIRTGAPVTQLAKIEDGYQLTVGGSPAADSVTGAVVVLAGGHAAMRPLLHAAAPVVAPAADRGAGSAVALVTLVLDAPALDAAPRGPGLLVAADDQPASSGIGANNANSANTANPVRAKALTHATAKWPWLAGRLPSGRHVLRLSYGRDADEVNTITDAELRAVALQEAGALLGVPLTTEQLVDTDVIRWSGALPAPSAGHREAVRQFRSRLAAAAPTLALVGAGWAGTGLAAVVGDTELQIADLLRRRDNRATAGTFST</sequence>
<dbReference type="GO" id="GO:0006783">
    <property type="term" value="P:heme biosynthetic process"/>
    <property type="evidence" value="ECO:0007669"/>
    <property type="project" value="UniProtKB-UniRule"/>
</dbReference>
<name>A0A849ABK6_9ACTN</name>
<comment type="caution">
    <text evidence="15">The sequence shown here is derived from an EMBL/GenBank/DDBJ whole genome shotgun (WGS) entry which is preliminary data.</text>
</comment>
<dbReference type="Gene3D" id="1.10.3110.10">
    <property type="entry name" value="protoporphyrinogen ix oxidase, domain 3"/>
    <property type="match status" value="1"/>
</dbReference>
<evidence type="ECO:0000256" key="7">
    <source>
        <dbReference type="ARBA" id="ARBA00019046"/>
    </source>
</evidence>
<feature type="region of interest" description="Disordered" evidence="13">
    <location>
        <begin position="1"/>
        <end position="22"/>
    </location>
</feature>
<keyword evidence="8 12" id="KW-0285">Flavoprotein</keyword>
<dbReference type="RefSeq" id="WP_171200230.1">
    <property type="nucleotide sequence ID" value="NZ_JABEND010000007.1"/>
</dbReference>
<dbReference type="Gene3D" id="3.90.660.20">
    <property type="entry name" value="Protoporphyrinogen oxidase, mitochondrial, domain 2"/>
    <property type="match status" value="1"/>
</dbReference>
<dbReference type="SUPFAM" id="SSF54373">
    <property type="entry name" value="FAD-linked reductases, C-terminal domain"/>
    <property type="match status" value="1"/>
</dbReference>
<reference evidence="15 16" key="1">
    <citation type="submission" date="2020-05" db="EMBL/GenBank/DDBJ databases">
        <title>Nakamurella sp. DB0629 isolated from air conditioner.</title>
        <authorList>
            <person name="Kim D.H."/>
            <person name="Kim D.-U."/>
        </authorList>
    </citation>
    <scope>NUCLEOTIDE SEQUENCE [LARGE SCALE GENOMIC DNA]</scope>
    <source>
        <strain evidence="15 16">DB0629</strain>
    </source>
</reference>
<dbReference type="PANTHER" id="PTHR42923">
    <property type="entry name" value="PROTOPORPHYRINOGEN OXIDASE"/>
    <property type="match status" value="1"/>
</dbReference>
<comment type="function">
    <text evidence="3 12">Involved in coproporphyrin-dependent heme b biosynthesis. Catalyzes the oxidation of coproporphyrinogen III to coproporphyrin III.</text>
</comment>
<keyword evidence="10 12" id="KW-0560">Oxidoreductase</keyword>
<dbReference type="SUPFAM" id="SSF51905">
    <property type="entry name" value="FAD/NAD(P)-binding domain"/>
    <property type="match status" value="1"/>
</dbReference>
<evidence type="ECO:0000256" key="10">
    <source>
        <dbReference type="ARBA" id="ARBA00023002"/>
    </source>
</evidence>
<evidence type="ECO:0000256" key="8">
    <source>
        <dbReference type="ARBA" id="ARBA00022630"/>
    </source>
</evidence>
<evidence type="ECO:0000256" key="3">
    <source>
        <dbReference type="ARBA" id="ARBA00002185"/>
    </source>
</evidence>
<dbReference type="InterPro" id="IPR002937">
    <property type="entry name" value="Amino_oxidase"/>
</dbReference>
<evidence type="ECO:0000256" key="4">
    <source>
        <dbReference type="ARBA" id="ARBA00004744"/>
    </source>
</evidence>
<dbReference type="EMBL" id="JABEND010000007">
    <property type="protein sequence ID" value="NNG36531.1"/>
    <property type="molecule type" value="Genomic_DNA"/>
</dbReference>
<feature type="domain" description="Amine oxidase" evidence="14">
    <location>
        <begin position="31"/>
        <end position="484"/>
    </location>
</feature>
<dbReference type="GO" id="GO:0004729">
    <property type="term" value="F:oxygen-dependent protoporphyrinogen oxidase activity"/>
    <property type="evidence" value="ECO:0007669"/>
    <property type="project" value="UniProtKB-UniRule"/>
</dbReference>
<comment type="pathway">
    <text evidence="4 12">Porphyrin-containing compound metabolism; protoheme biosynthesis.</text>
</comment>
<gene>
    <name evidence="15" type="primary">hemG</name>
    <name evidence="15" type="ORF">HKD39_12590</name>
</gene>
<evidence type="ECO:0000256" key="2">
    <source>
        <dbReference type="ARBA" id="ARBA00001974"/>
    </source>
</evidence>